<organism evidence="1 2">
    <name type="scientific">Marivita hallyeonensis</name>
    <dbReference type="NCBI Taxonomy" id="996342"/>
    <lineage>
        <taxon>Bacteria</taxon>
        <taxon>Pseudomonadati</taxon>
        <taxon>Pseudomonadota</taxon>
        <taxon>Alphaproteobacteria</taxon>
        <taxon>Rhodobacterales</taxon>
        <taxon>Roseobacteraceae</taxon>
        <taxon>Marivita</taxon>
    </lineage>
</organism>
<protein>
    <submittedName>
        <fullName evidence="1">Uncharacterized protein</fullName>
    </submittedName>
</protein>
<evidence type="ECO:0000313" key="2">
    <source>
        <dbReference type="Proteomes" id="UP000184221"/>
    </source>
</evidence>
<dbReference type="STRING" id="996342.SAMN05443551_3305"/>
<dbReference type="EMBL" id="FQXC01000004">
    <property type="protein sequence ID" value="SHH83560.1"/>
    <property type="molecule type" value="Genomic_DNA"/>
</dbReference>
<gene>
    <name evidence="1" type="ORF">SAMN05443551_3305</name>
</gene>
<reference evidence="1 2" key="1">
    <citation type="submission" date="2016-11" db="EMBL/GenBank/DDBJ databases">
        <authorList>
            <person name="Jaros S."/>
            <person name="Januszkiewicz K."/>
            <person name="Wedrychowicz H."/>
        </authorList>
    </citation>
    <scope>NUCLEOTIDE SEQUENCE [LARGE SCALE GENOMIC DNA]</scope>
    <source>
        <strain evidence="1 2">DSM 29431</strain>
    </source>
</reference>
<dbReference type="AlphaFoldDB" id="A0A1M5W7V8"/>
<accession>A0A1M5W7V8</accession>
<sequence>MCRGWCEVLADRYEFFLKNESVVRANKNGSDVSVKGLEFEQTYSLSSRHFTNSFNLLLQLEDSVDADFARNFGMLAFLSAAMGLEAFINAYFLRSASETEVHKIRKIVQRRDGSLKDRTRELLKASGIRCIHHSEIILVLGFLSEKRHELVHPKPVETTVEFKGSTEMVLDKLHVPPWPRYGDLGYCSLLLDWCLFLPASIALEVQENNRRFMLQWTGLSDHDPSQIVSDVCLEVRKAQKSGSI</sequence>
<name>A0A1M5W7V8_9RHOB</name>
<evidence type="ECO:0000313" key="1">
    <source>
        <dbReference type="EMBL" id="SHH83560.1"/>
    </source>
</evidence>
<dbReference type="Proteomes" id="UP000184221">
    <property type="component" value="Unassembled WGS sequence"/>
</dbReference>
<keyword evidence="2" id="KW-1185">Reference proteome</keyword>
<proteinExistence type="predicted"/>